<comment type="caution">
    <text evidence="1">The sequence shown here is derived from an EMBL/GenBank/DDBJ whole genome shotgun (WGS) entry which is preliminary data.</text>
</comment>
<dbReference type="AlphaFoldDB" id="A0A9D4J1W1"/>
<dbReference type="EMBL" id="JAIWYP010000007">
    <property type="protein sequence ID" value="KAH3792829.1"/>
    <property type="molecule type" value="Genomic_DNA"/>
</dbReference>
<gene>
    <name evidence="1" type="ORF">DPMN_146328</name>
</gene>
<reference evidence="1" key="1">
    <citation type="journal article" date="2019" name="bioRxiv">
        <title>The Genome of the Zebra Mussel, Dreissena polymorpha: A Resource for Invasive Species Research.</title>
        <authorList>
            <person name="McCartney M.A."/>
            <person name="Auch B."/>
            <person name="Kono T."/>
            <person name="Mallez S."/>
            <person name="Zhang Y."/>
            <person name="Obille A."/>
            <person name="Becker A."/>
            <person name="Abrahante J.E."/>
            <person name="Garbe J."/>
            <person name="Badalamenti J.P."/>
            <person name="Herman A."/>
            <person name="Mangelson H."/>
            <person name="Liachko I."/>
            <person name="Sullivan S."/>
            <person name="Sone E.D."/>
            <person name="Koren S."/>
            <person name="Silverstein K.A.T."/>
            <person name="Beckman K.B."/>
            <person name="Gohl D.M."/>
        </authorList>
    </citation>
    <scope>NUCLEOTIDE SEQUENCE</scope>
    <source>
        <strain evidence="1">Duluth1</strain>
        <tissue evidence="1">Whole animal</tissue>
    </source>
</reference>
<keyword evidence="2" id="KW-1185">Reference proteome</keyword>
<reference evidence="1" key="2">
    <citation type="submission" date="2020-11" db="EMBL/GenBank/DDBJ databases">
        <authorList>
            <person name="McCartney M.A."/>
            <person name="Auch B."/>
            <person name="Kono T."/>
            <person name="Mallez S."/>
            <person name="Becker A."/>
            <person name="Gohl D.M."/>
            <person name="Silverstein K.A.T."/>
            <person name="Koren S."/>
            <person name="Bechman K.B."/>
            <person name="Herman A."/>
            <person name="Abrahante J.E."/>
            <person name="Garbe J."/>
        </authorList>
    </citation>
    <scope>NUCLEOTIDE SEQUENCE</scope>
    <source>
        <strain evidence="1">Duluth1</strain>
        <tissue evidence="1">Whole animal</tissue>
    </source>
</reference>
<dbReference type="Proteomes" id="UP000828390">
    <property type="component" value="Unassembled WGS sequence"/>
</dbReference>
<evidence type="ECO:0000313" key="2">
    <source>
        <dbReference type="Proteomes" id="UP000828390"/>
    </source>
</evidence>
<organism evidence="1 2">
    <name type="scientific">Dreissena polymorpha</name>
    <name type="common">Zebra mussel</name>
    <name type="synonym">Mytilus polymorpha</name>
    <dbReference type="NCBI Taxonomy" id="45954"/>
    <lineage>
        <taxon>Eukaryota</taxon>
        <taxon>Metazoa</taxon>
        <taxon>Spiralia</taxon>
        <taxon>Lophotrochozoa</taxon>
        <taxon>Mollusca</taxon>
        <taxon>Bivalvia</taxon>
        <taxon>Autobranchia</taxon>
        <taxon>Heteroconchia</taxon>
        <taxon>Euheterodonta</taxon>
        <taxon>Imparidentia</taxon>
        <taxon>Neoheterodontei</taxon>
        <taxon>Myida</taxon>
        <taxon>Dreissenoidea</taxon>
        <taxon>Dreissenidae</taxon>
        <taxon>Dreissena</taxon>
    </lineage>
</organism>
<accession>A0A9D4J1W1</accession>
<sequence length="56" mass="6480">MFSDLCYCTYISSRLLCPLHATEYLTVRYGSSFQTPIATEDYVPLRSVSYEQPFES</sequence>
<name>A0A9D4J1W1_DREPO</name>
<protein>
    <submittedName>
        <fullName evidence="1">Uncharacterized protein</fullName>
    </submittedName>
</protein>
<proteinExistence type="predicted"/>
<evidence type="ECO:0000313" key="1">
    <source>
        <dbReference type="EMBL" id="KAH3792829.1"/>
    </source>
</evidence>